<sequence length="586" mass="66990">MTSSSPVEDIKAKLDLVEFLKGYLEMRPAGKNLKALCPFHGEKTPSFIISPERQIWHCFGCGEGGDIFKFIMRYENIEFYEALKILAEKAGVELRHISPADQREFGILYDINETAKNFFREKLSISPEAQQYLTSRGLTQETIREFELGFASPGFDELAMYLMKAGYDVSNMIRAGLTFKTEKGKHMDRFRGRIMFPLYNHFGKVIGFTGRVLPQYDTGEMGKYVNSPETPIFNKSRVLYGFHKSKNHIRDANLALLVEGQMDFLMTYQDGVKNVIATSGTALTPEHLKTLRRLADTLILSFDTDEAGLAAAERSIDLAGAHDFNVKVLNLGKFKDPAEAVQKKPGVMEEFMRGAILAMEHYFQRYVHGATLQDQKHGIRIILSKIKNLFSKIEQAHWLKKLSQETGVHERYLVEEMDKVKSDLQRDSFDGVRTAPEERKFTRRELIAERLLTLAYSQQQFLSDIGPVSEFLPGSYRDAYVFLSSGNTSREPQGDSKELIGKITLLSALISDEQGEELILLEFRELLRILQLVALEEQREALRLLIKQLERNENPTELELKLREFDSLSRKMQDIKNASKTSFERS</sequence>
<dbReference type="SMART" id="SM00400">
    <property type="entry name" value="ZnF_CHCC"/>
    <property type="match status" value="1"/>
</dbReference>
<dbReference type="InterPro" id="IPR050219">
    <property type="entry name" value="DnaG_primase"/>
</dbReference>
<comment type="similarity">
    <text evidence="12 13">Belongs to the DnaG primase family.</text>
</comment>
<evidence type="ECO:0000256" key="1">
    <source>
        <dbReference type="ARBA" id="ARBA00022478"/>
    </source>
</evidence>
<dbReference type="InterPro" id="IPR006171">
    <property type="entry name" value="TOPRIM_dom"/>
</dbReference>
<name>A0A1G1Z451_9BACT</name>
<evidence type="ECO:0000256" key="3">
    <source>
        <dbReference type="ARBA" id="ARBA00022679"/>
    </source>
</evidence>
<comment type="catalytic activity">
    <reaction evidence="12">
        <text>ssDNA + n NTP = ssDNA/pppN(pN)n-1 hybrid + (n-1) diphosphate.</text>
        <dbReference type="EC" id="2.7.7.101"/>
    </reaction>
</comment>
<dbReference type="GO" id="GO:0008270">
    <property type="term" value="F:zinc ion binding"/>
    <property type="evidence" value="ECO:0007669"/>
    <property type="project" value="UniProtKB-UniRule"/>
</dbReference>
<dbReference type="NCBIfam" id="TIGR01391">
    <property type="entry name" value="dnaG"/>
    <property type="match status" value="1"/>
</dbReference>
<comment type="subunit">
    <text evidence="12">Monomer. Interacts with DnaB.</text>
</comment>
<comment type="function">
    <text evidence="12 13">RNA polymerase that catalyzes the synthesis of short RNA molecules used as primers for DNA polymerase during DNA replication.</text>
</comment>
<keyword evidence="3 12" id="KW-0808">Transferase</keyword>
<evidence type="ECO:0000256" key="11">
    <source>
        <dbReference type="ARBA" id="ARBA00023163"/>
    </source>
</evidence>
<keyword evidence="5 12" id="KW-0235">DNA replication</keyword>
<evidence type="ECO:0000256" key="9">
    <source>
        <dbReference type="ARBA" id="ARBA00022842"/>
    </source>
</evidence>
<dbReference type="EC" id="2.7.7.101" evidence="12"/>
<gene>
    <name evidence="12" type="primary">dnaG</name>
    <name evidence="17" type="ORF">A3F24_02530</name>
</gene>
<feature type="domain" description="Toprim" evidence="16">
    <location>
        <begin position="253"/>
        <end position="334"/>
    </location>
</feature>
<keyword evidence="10 12" id="KW-0238">DNA-binding</keyword>
<keyword evidence="8 12" id="KW-0862">Zinc</keyword>
<dbReference type="InterPro" id="IPR002694">
    <property type="entry name" value="Znf_CHC2"/>
</dbReference>
<dbReference type="InterPro" id="IPR034151">
    <property type="entry name" value="TOPRIM_DnaG_bac"/>
</dbReference>
<dbReference type="GO" id="GO:1990077">
    <property type="term" value="C:primosome complex"/>
    <property type="evidence" value="ECO:0007669"/>
    <property type="project" value="UniProtKB-KW"/>
</dbReference>
<dbReference type="PANTHER" id="PTHR30313:SF2">
    <property type="entry name" value="DNA PRIMASE"/>
    <property type="match status" value="1"/>
</dbReference>
<keyword evidence="1 12" id="KW-0240">DNA-directed RNA polymerase</keyword>
<reference evidence="17 18" key="1">
    <citation type="journal article" date="2016" name="Nat. Commun.">
        <title>Thousands of microbial genomes shed light on interconnected biogeochemical processes in an aquifer system.</title>
        <authorList>
            <person name="Anantharaman K."/>
            <person name="Brown C.T."/>
            <person name="Hug L.A."/>
            <person name="Sharon I."/>
            <person name="Castelle C.J."/>
            <person name="Probst A.J."/>
            <person name="Thomas B.C."/>
            <person name="Singh A."/>
            <person name="Wilkins M.J."/>
            <person name="Karaoz U."/>
            <person name="Brodie E.L."/>
            <person name="Williams K.H."/>
            <person name="Hubbard S.S."/>
            <person name="Banfield J.F."/>
        </authorList>
    </citation>
    <scope>NUCLEOTIDE SEQUENCE [LARGE SCALE GENOMIC DNA]</scope>
</reference>
<dbReference type="GO" id="GO:0005737">
    <property type="term" value="C:cytoplasm"/>
    <property type="evidence" value="ECO:0007669"/>
    <property type="project" value="TreeGrafter"/>
</dbReference>
<evidence type="ECO:0000256" key="8">
    <source>
        <dbReference type="ARBA" id="ARBA00022833"/>
    </source>
</evidence>
<evidence type="ECO:0000256" key="7">
    <source>
        <dbReference type="ARBA" id="ARBA00022771"/>
    </source>
</evidence>
<keyword evidence="4 12" id="KW-0548">Nucleotidyltransferase</keyword>
<evidence type="ECO:0000256" key="13">
    <source>
        <dbReference type="PIRNR" id="PIRNR002811"/>
    </source>
</evidence>
<dbReference type="InterPro" id="IPR006295">
    <property type="entry name" value="DNA_primase_DnaG"/>
</dbReference>
<protein>
    <recommendedName>
        <fullName evidence="12 13">DNA primase</fullName>
        <ecNumber evidence="12">2.7.7.101</ecNumber>
    </recommendedName>
</protein>
<dbReference type="GO" id="GO:0000428">
    <property type="term" value="C:DNA-directed RNA polymerase complex"/>
    <property type="evidence" value="ECO:0007669"/>
    <property type="project" value="UniProtKB-KW"/>
</dbReference>
<dbReference type="Pfam" id="PF08275">
    <property type="entry name" value="DNAG_N"/>
    <property type="match status" value="1"/>
</dbReference>
<dbReference type="FunFam" id="3.90.580.10:FF:000001">
    <property type="entry name" value="DNA primase"/>
    <property type="match status" value="1"/>
</dbReference>
<dbReference type="SMART" id="SM00493">
    <property type="entry name" value="TOPRIM"/>
    <property type="match status" value="1"/>
</dbReference>
<evidence type="ECO:0000256" key="12">
    <source>
        <dbReference type="HAMAP-Rule" id="MF_00974"/>
    </source>
</evidence>
<dbReference type="InterPro" id="IPR030846">
    <property type="entry name" value="DnaG_bac"/>
</dbReference>
<dbReference type="InterPro" id="IPR037068">
    <property type="entry name" value="DNA_primase_core_N_sf"/>
</dbReference>
<accession>A0A1G1Z451</accession>
<evidence type="ECO:0000256" key="2">
    <source>
        <dbReference type="ARBA" id="ARBA00022515"/>
    </source>
</evidence>
<proteinExistence type="inferred from homology"/>
<keyword evidence="9" id="KW-0460">Magnesium</keyword>
<keyword evidence="11 12" id="KW-0804">Transcription</keyword>
<comment type="domain">
    <text evidence="12">Contains an N-terminal zinc-binding domain, a central core domain that contains the primase activity, and a C-terminal DnaB-binding domain.</text>
</comment>
<feature type="coiled-coil region" evidence="15">
    <location>
        <begin position="532"/>
        <end position="578"/>
    </location>
</feature>
<dbReference type="Pfam" id="PF13155">
    <property type="entry name" value="Toprim_2"/>
    <property type="match status" value="1"/>
</dbReference>
<dbReference type="PROSITE" id="PS50880">
    <property type="entry name" value="TOPRIM"/>
    <property type="match status" value="1"/>
</dbReference>
<dbReference type="SUPFAM" id="SSF56731">
    <property type="entry name" value="DNA primase core"/>
    <property type="match status" value="1"/>
</dbReference>
<dbReference type="Proteomes" id="UP000178515">
    <property type="component" value="Unassembled WGS sequence"/>
</dbReference>
<dbReference type="Gene3D" id="3.90.980.10">
    <property type="entry name" value="DNA primase, catalytic core, N-terminal domain"/>
    <property type="match status" value="1"/>
</dbReference>
<dbReference type="CDD" id="cd03364">
    <property type="entry name" value="TOPRIM_DnaG_primases"/>
    <property type="match status" value="1"/>
</dbReference>
<keyword evidence="7 12" id="KW-0863">Zinc-finger</keyword>
<evidence type="ECO:0000256" key="5">
    <source>
        <dbReference type="ARBA" id="ARBA00022705"/>
    </source>
</evidence>
<dbReference type="PIRSF" id="PIRSF002811">
    <property type="entry name" value="DnaG"/>
    <property type="match status" value="1"/>
</dbReference>
<keyword evidence="6 12" id="KW-0479">Metal-binding</keyword>
<dbReference type="InterPro" id="IPR036977">
    <property type="entry name" value="DNA_primase_Znf_CHC2"/>
</dbReference>
<evidence type="ECO:0000256" key="10">
    <source>
        <dbReference type="ARBA" id="ARBA00023125"/>
    </source>
</evidence>
<feature type="zinc finger region" description="CHC2-type" evidence="12 14">
    <location>
        <begin position="37"/>
        <end position="61"/>
    </location>
</feature>
<evidence type="ECO:0000256" key="15">
    <source>
        <dbReference type="SAM" id="Coils"/>
    </source>
</evidence>
<dbReference type="SUPFAM" id="SSF57783">
    <property type="entry name" value="Zinc beta-ribbon"/>
    <property type="match status" value="1"/>
</dbReference>
<comment type="caution">
    <text evidence="17">The sequence shown here is derived from an EMBL/GenBank/DDBJ whole genome shotgun (WGS) entry which is preliminary data.</text>
</comment>
<dbReference type="HAMAP" id="MF_00974">
    <property type="entry name" value="DNA_primase_DnaG"/>
    <property type="match status" value="1"/>
</dbReference>
<dbReference type="GO" id="GO:0003677">
    <property type="term" value="F:DNA binding"/>
    <property type="evidence" value="ECO:0007669"/>
    <property type="project" value="UniProtKB-KW"/>
</dbReference>
<dbReference type="STRING" id="1797689.A3F24_02530"/>
<dbReference type="Gene3D" id="3.90.580.10">
    <property type="entry name" value="Zinc finger, CHC2-type domain"/>
    <property type="match status" value="1"/>
</dbReference>
<organism evidence="17 18">
    <name type="scientific">Candidatus Colwellbacteria bacterium RIFCSPHIGHO2_12_FULL_44_17</name>
    <dbReference type="NCBI Taxonomy" id="1797689"/>
    <lineage>
        <taxon>Bacteria</taxon>
        <taxon>Candidatus Colwelliibacteriota</taxon>
    </lineage>
</organism>
<dbReference type="AlphaFoldDB" id="A0A1G1Z451"/>
<dbReference type="Gene3D" id="3.40.1360.10">
    <property type="match status" value="1"/>
</dbReference>
<dbReference type="GO" id="GO:0006269">
    <property type="term" value="P:DNA replication, synthesis of primer"/>
    <property type="evidence" value="ECO:0007669"/>
    <property type="project" value="UniProtKB-UniRule"/>
</dbReference>
<evidence type="ECO:0000256" key="14">
    <source>
        <dbReference type="PIRSR" id="PIRSR002811-1"/>
    </source>
</evidence>
<dbReference type="GO" id="GO:0003899">
    <property type="term" value="F:DNA-directed RNA polymerase activity"/>
    <property type="evidence" value="ECO:0007669"/>
    <property type="project" value="UniProtKB-UniRule"/>
</dbReference>
<keyword evidence="15" id="KW-0175">Coiled coil</keyword>
<dbReference type="EMBL" id="MHIX01000016">
    <property type="protein sequence ID" value="OGY59393.1"/>
    <property type="molecule type" value="Genomic_DNA"/>
</dbReference>
<dbReference type="Pfam" id="PF01807">
    <property type="entry name" value="Zn_ribbon_DnaG"/>
    <property type="match status" value="1"/>
</dbReference>
<evidence type="ECO:0000259" key="16">
    <source>
        <dbReference type="PROSITE" id="PS50880"/>
    </source>
</evidence>
<evidence type="ECO:0000313" key="18">
    <source>
        <dbReference type="Proteomes" id="UP000178515"/>
    </source>
</evidence>
<evidence type="ECO:0000256" key="6">
    <source>
        <dbReference type="ARBA" id="ARBA00022723"/>
    </source>
</evidence>
<evidence type="ECO:0000256" key="4">
    <source>
        <dbReference type="ARBA" id="ARBA00022695"/>
    </source>
</evidence>
<evidence type="ECO:0000313" key="17">
    <source>
        <dbReference type="EMBL" id="OGY59393.1"/>
    </source>
</evidence>
<comment type="cofactor">
    <cofactor evidence="12 13 14">
        <name>Zn(2+)</name>
        <dbReference type="ChEBI" id="CHEBI:29105"/>
    </cofactor>
    <text evidence="12 13 14">Binds 1 zinc ion per monomer.</text>
</comment>
<keyword evidence="2 12" id="KW-0639">Primosome</keyword>
<dbReference type="InterPro" id="IPR013264">
    <property type="entry name" value="DNAG_N"/>
</dbReference>
<dbReference type="PANTHER" id="PTHR30313">
    <property type="entry name" value="DNA PRIMASE"/>
    <property type="match status" value="1"/>
</dbReference>